<dbReference type="SUPFAM" id="SSF54001">
    <property type="entry name" value="Cysteine proteinases"/>
    <property type="match status" value="1"/>
</dbReference>
<dbReference type="InterPro" id="IPR053710">
    <property type="entry name" value="Arylamine_NAT_domain_sf"/>
</dbReference>
<dbReference type="Proteomes" id="UP000613580">
    <property type="component" value="Unassembled WGS sequence"/>
</dbReference>
<organism evidence="2 3">
    <name type="scientific">Mycena chlorophos</name>
    <name type="common">Agaric fungus</name>
    <name type="synonym">Agaricus chlorophos</name>
    <dbReference type="NCBI Taxonomy" id="658473"/>
    <lineage>
        <taxon>Eukaryota</taxon>
        <taxon>Fungi</taxon>
        <taxon>Dikarya</taxon>
        <taxon>Basidiomycota</taxon>
        <taxon>Agaricomycotina</taxon>
        <taxon>Agaricomycetes</taxon>
        <taxon>Agaricomycetidae</taxon>
        <taxon>Agaricales</taxon>
        <taxon>Marasmiineae</taxon>
        <taxon>Mycenaceae</taxon>
        <taxon>Mycena</taxon>
    </lineage>
</organism>
<evidence type="ECO:0000313" key="3">
    <source>
        <dbReference type="Proteomes" id="UP000613580"/>
    </source>
</evidence>
<dbReference type="Gene3D" id="3.30.2140.20">
    <property type="match status" value="1"/>
</dbReference>
<dbReference type="GO" id="GO:0016407">
    <property type="term" value="F:acetyltransferase activity"/>
    <property type="evidence" value="ECO:0007669"/>
    <property type="project" value="InterPro"/>
</dbReference>
<keyword evidence="3" id="KW-1185">Reference proteome</keyword>
<accession>A0A8H6S7G6</accession>
<comment type="similarity">
    <text evidence="1">Belongs to the arylamine N-acetyltransferase family.</text>
</comment>
<protein>
    <submittedName>
        <fullName evidence="2">Peptidase-S9 domain-containing protein</fullName>
    </submittedName>
</protein>
<dbReference type="Pfam" id="PF00797">
    <property type="entry name" value="Acetyltransf_2"/>
    <property type="match status" value="1"/>
</dbReference>
<dbReference type="InterPro" id="IPR001447">
    <property type="entry name" value="Arylamine_N-AcTrfase"/>
</dbReference>
<evidence type="ECO:0000256" key="1">
    <source>
        <dbReference type="ARBA" id="ARBA00006547"/>
    </source>
</evidence>
<evidence type="ECO:0000313" key="2">
    <source>
        <dbReference type="EMBL" id="KAF7293202.1"/>
    </source>
</evidence>
<dbReference type="AlphaFoldDB" id="A0A8H6S7G6"/>
<dbReference type="EMBL" id="JACAZE010000021">
    <property type="protein sequence ID" value="KAF7293202.1"/>
    <property type="molecule type" value="Genomic_DNA"/>
</dbReference>
<sequence>MDPYVPDAFVQSVLPKTQAQAYLERIKLSATLIDTPPSLDLLSTILLAQLEQVPKDTGPLHVPENQWTDASASIILGSSFTNMPLGIAAGNRIITENKGAYCFAINATFASFLRAFGFTISELVARSFRSLNNDPRTHPDGWKWGTFTHEVLIAGWEGHPDRYLVDAAWGPWQLAKPIKLTASPDGETILGLNEYEAFKLIHEHIPLNPNVARPIDNIPGYTLYRRTTPVGTAITLPITEESPGYWSPMFHFYLISVSKADFMLYNHYSATHQNASFTAFWLVTKLIPGGKGARIQMMYADKEGEGRRAKVYVTGGPEAKGSLEGRDVQWVDMEIGPMKEFLEKNFGYRF</sequence>
<proteinExistence type="inferred from homology"/>
<name>A0A8H6S7G6_MYCCL</name>
<dbReference type="PANTHER" id="PTHR11786">
    <property type="entry name" value="N-HYDROXYARYLAMINE O-ACETYLTRANSFERASE"/>
    <property type="match status" value="1"/>
</dbReference>
<dbReference type="InterPro" id="IPR038765">
    <property type="entry name" value="Papain-like_cys_pep_sf"/>
</dbReference>
<dbReference type="OrthoDB" id="10260017at2759"/>
<comment type="caution">
    <text evidence="2">The sequence shown here is derived from an EMBL/GenBank/DDBJ whole genome shotgun (WGS) entry which is preliminary data.</text>
</comment>
<reference evidence="2" key="1">
    <citation type="submission" date="2020-05" db="EMBL/GenBank/DDBJ databases">
        <title>Mycena genomes resolve the evolution of fungal bioluminescence.</title>
        <authorList>
            <person name="Tsai I.J."/>
        </authorList>
    </citation>
    <scope>NUCLEOTIDE SEQUENCE</scope>
    <source>
        <strain evidence="2">110903Hualien_Pintung</strain>
    </source>
</reference>
<gene>
    <name evidence="2" type="ORF">HMN09_01198300</name>
</gene>
<dbReference type="PANTHER" id="PTHR11786:SF0">
    <property type="entry name" value="ARYLAMINE N-ACETYLTRANSFERASE 4-RELATED"/>
    <property type="match status" value="1"/>
</dbReference>